<protein>
    <submittedName>
        <fullName evidence="2">Uncharacterized protein</fullName>
    </submittedName>
</protein>
<proteinExistence type="predicted"/>
<dbReference type="Gene3D" id="1.10.3730.20">
    <property type="match status" value="1"/>
</dbReference>
<name>A0ABT3G6J1_9BACT</name>
<accession>A0ABT3G6J1</accession>
<sequence length="126" mass="13716">MAFLKSPAFIIIGSQILFSISDVMGRTHMKSQGFTLASFFTWWFLIYTFIRQIAVFGQLYIYSTMELGRTVALFGAGSIIIGNVIGLLYLKETMSLPVYIGVSLAICAFLALALIPAGAATPPPQP</sequence>
<dbReference type="Proteomes" id="UP001165653">
    <property type="component" value="Unassembled WGS sequence"/>
</dbReference>
<gene>
    <name evidence="2" type="ORF">OJ996_17680</name>
</gene>
<keyword evidence="1" id="KW-0812">Transmembrane</keyword>
<dbReference type="EMBL" id="JAPDDR010000009">
    <property type="protein sequence ID" value="MCW1915420.1"/>
    <property type="molecule type" value="Genomic_DNA"/>
</dbReference>
<feature type="transmembrane region" description="Helical" evidence="1">
    <location>
        <begin position="67"/>
        <end position="89"/>
    </location>
</feature>
<keyword evidence="1" id="KW-0472">Membrane</keyword>
<organism evidence="2 3">
    <name type="scientific">Luteolibacter rhizosphaerae</name>
    <dbReference type="NCBI Taxonomy" id="2989719"/>
    <lineage>
        <taxon>Bacteria</taxon>
        <taxon>Pseudomonadati</taxon>
        <taxon>Verrucomicrobiota</taxon>
        <taxon>Verrucomicrobiia</taxon>
        <taxon>Verrucomicrobiales</taxon>
        <taxon>Verrucomicrobiaceae</taxon>
        <taxon>Luteolibacter</taxon>
    </lineage>
</organism>
<evidence type="ECO:0000313" key="2">
    <source>
        <dbReference type="EMBL" id="MCW1915420.1"/>
    </source>
</evidence>
<dbReference type="SUPFAM" id="SSF103481">
    <property type="entry name" value="Multidrug resistance efflux transporter EmrE"/>
    <property type="match status" value="1"/>
</dbReference>
<feature type="transmembrane region" description="Helical" evidence="1">
    <location>
        <begin position="36"/>
        <end position="61"/>
    </location>
</feature>
<keyword evidence="1" id="KW-1133">Transmembrane helix</keyword>
<dbReference type="InterPro" id="IPR037185">
    <property type="entry name" value="EmrE-like"/>
</dbReference>
<feature type="transmembrane region" description="Helical" evidence="1">
    <location>
        <begin position="96"/>
        <end position="119"/>
    </location>
</feature>
<evidence type="ECO:0000256" key="1">
    <source>
        <dbReference type="SAM" id="Phobius"/>
    </source>
</evidence>
<keyword evidence="3" id="KW-1185">Reference proteome</keyword>
<evidence type="ECO:0000313" key="3">
    <source>
        <dbReference type="Proteomes" id="UP001165653"/>
    </source>
</evidence>
<reference evidence="2" key="1">
    <citation type="submission" date="2022-10" db="EMBL/GenBank/DDBJ databases">
        <title>Luteolibacter sp. GHJ8, whole genome shotgun sequencing project.</title>
        <authorList>
            <person name="Zhao G."/>
            <person name="Shen L."/>
        </authorList>
    </citation>
    <scope>NUCLEOTIDE SEQUENCE</scope>
    <source>
        <strain evidence="2">GHJ8</strain>
    </source>
</reference>
<dbReference type="RefSeq" id="WP_264514969.1">
    <property type="nucleotide sequence ID" value="NZ_JAPDDR010000009.1"/>
</dbReference>
<comment type="caution">
    <text evidence="2">The sequence shown here is derived from an EMBL/GenBank/DDBJ whole genome shotgun (WGS) entry which is preliminary data.</text>
</comment>